<organism evidence="11 12">
    <name type="scientific">Arabidopsis thaliana x Arabidopsis arenosa</name>
    <dbReference type="NCBI Taxonomy" id="1240361"/>
    <lineage>
        <taxon>Eukaryota</taxon>
        <taxon>Viridiplantae</taxon>
        <taxon>Streptophyta</taxon>
        <taxon>Embryophyta</taxon>
        <taxon>Tracheophyta</taxon>
        <taxon>Spermatophyta</taxon>
        <taxon>Magnoliopsida</taxon>
        <taxon>eudicotyledons</taxon>
        <taxon>Gunneridae</taxon>
        <taxon>Pentapetalae</taxon>
        <taxon>rosids</taxon>
        <taxon>malvids</taxon>
        <taxon>Brassicales</taxon>
        <taxon>Brassicaceae</taxon>
        <taxon>Camelineae</taxon>
        <taxon>Arabidopsis</taxon>
    </lineage>
</organism>
<protein>
    <recommendedName>
        <fullName evidence="8">S-acyltransferase</fullName>
        <ecNumber evidence="8">2.3.1.225</ecNumber>
    </recommendedName>
    <alternativeName>
        <fullName evidence="8">Palmitoyltransferase</fullName>
    </alternativeName>
</protein>
<name>A0A8T1YBT8_9BRAS</name>
<comment type="domain">
    <text evidence="8">The DHHC domain is required for palmitoyltransferase activity.</text>
</comment>
<evidence type="ECO:0000313" key="12">
    <source>
        <dbReference type="Proteomes" id="UP000694240"/>
    </source>
</evidence>
<comment type="caution">
    <text evidence="11">The sequence shown here is derived from an EMBL/GenBank/DDBJ whole genome shotgun (WGS) entry which is preliminary data.</text>
</comment>
<keyword evidence="4 8" id="KW-0812">Transmembrane</keyword>
<comment type="similarity">
    <text evidence="2 8">Belongs to the DHHC palmitoyltransferase family.</text>
</comment>
<feature type="domain" description="Palmitoyltransferase DHHC" evidence="10">
    <location>
        <begin position="136"/>
        <end position="260"/>
    </location>
</feature>
<evidence type="ECO:0000256" key="8">
    <source>
        <dbReference type="RuleBase" id="RU079119"/>
    </source>
</evidence>
<dbReference type="Proteomes" id="UP000694240">
    <property type="component" value="Chromosome 12"/>
</dbReference>
<proteinExistence type="inferred from homology"/>
<keyword evidence="12" id="KW-1185">Reference proteome</keyword>
<feature type="region of interest" description="Disordered" evidence="9">
    <location>
        <begin position="349"/>
        <end position="408"/>
    </location>
</feature>
<evidence type="ECO:0000259" key="10">
    <source>
        <dbReference type="Pfam" id="PF01529"/>
    </source>
</evidence>
<dbReference type="GO" id="GO:0005783">
    <property type="term" value="C:endoplasmic reticulum"/>
    <property type="evidence" value="ECO:0007669"/>
    <property type="project" value="TreeGrafter"/>
</dbReference>
<reference evidence="11 12" key="1">
    <citation type="submission" date="2020-12" db="EMBL/GenBank/DDBJ databases">
        <title>Concerted genomic and epigenomic changes stabilize Arabidopsis allopolyploids.</title>
        <authorList>
            <person name="Chen Z."/>
        </authorList>
    </citation>
    <scope>NUCLEOTIDE SEQUENCE [LARGE SCALE GENOMIC DNA]</scope>
    <source>
        <strain evidence="11">Allo738</strain>
        <tissue evidence="11">Leaf</tissue>
    </source>
</reference>
<keyword evidence="7 8" id="KW-0012">Acyltransferase</keyword>
<dbReference type="PANTHER" id="PTHR22883:SF424">
    <property type="entry name" value="PROTEIN S-ACYLTRANSFERASE 8"/>
    <property type="match status" value="1"/>
</dbReference>
<dbReference type="AlphaFoldDB" id="A0A8T1YBT8"/>
<evidence type="ECO:0000256" key="3">
    <source>
        <dbReference type="ARBA" id="ARBA00022679"/>
    </source>
</evidence>
<comment type="subcellular location">
    <subcellularLocation>
        <location evidence="1">Endomembrane system</location>
        <topology evidence="1">Multi-pass membrane protein</topology>
    </subcellularLocation>
</comment>
<accession>A0A8T1YBT8</accession>
<dbReference type="PROSITE" id="PS50216">
    <property type="entry name" value="DHHC"/>
    <property type="match status" value="1"/>
</dbReference>
<feature type="region of interest" description="Disordered" evidence="9">
    <location>
        <begin position="305"/>
        <end position="329"/>
    </location>
</feature>
<dbReference type="InterPro" id="IPR001594">
    <property type="entry name" value="Palmitoyltrfase_DHHC"/>
</dbReference>
<evidence type="ECO:0000256" key="2">
    <source>
        <dbReference type="ARBA" id="ARBA00008574"/>
    </source>
</evidence>
<evidence type="ECO:0000256" key="7">
    <source>
        <dbReference type="ARBA" id="ARBA00023315"/>
    </source>
</evidence>
<evidence type="ECO:0000256" key="6">
    <source>
        <dbReference type="ARBA" id="ARBA00023136"/>
    </source>
</evidence>
<evidence type="ECO:0000313" key="11">
    <source>
        <dbReference type="EMBL" id="KAG7541620.1"/>
    </source>
</evidence>
<sequence length="408" mass="46759">MTKRVFQVWKGSNKFILGGRLIFGPDARSLPLTLLLIIVPVILFCVFVARHLRHEFSPYNAGYAILVVAILFTIYVLILLFFTSARDPGIVPRNLHPPEEELRYETTVSADGRQTPSVQIPRTKEVMVNGVSVRVKYCDTCMLYRPPRCSHCSICNNCVERFDHHCPWVGQCIGLRNYRYFFMFVSSSTLLCIYIFSMSAIYIKILMNDQQGTVWRAMKESPWSVVLMIYCFIALWFVGGLTAFHLYLISTNQTTYEKLRYRSSHSRSIVYNRGCPNNFLEVFCSKVKPSRNNFRAFIEEEPPRVVTLPSTTRESGEAQDENGPRRQKVEDDLDIAEDLINLSQRCSAEEANNNQPHHTLEIDHERTGSIRTEARHGSWGRRSGSWDVAAATDVRESRSYATAKEGRG</sequence>
<keyword evidence="6 8" id="KW-0472">Membrane</keyword>
<dbReference type="GO" id="GO:0019706">
    <property type="term" value="F:protein-cysteine S-palmitoyltransferase activity"/>
    <property type="evidence" value="ECO:0007669"/>
    <property type="project" value="UniProtKB-EC"/>
</dbReference>
<dbReference type="GO" id="GO:0005794">
    <property type="term" value="C:Golgi apparatus"/>
    <property type="evidence" value="ECO:0007669"/>
    <property type="project" value="TreeGrafter"/>
</dbReference>
<dbReference type="Pfam" id="PF01529">
    <property type="entry name" value="DHHC"/>
    <property type="match status" value="1"/>
</dbReference>
<evidence type="ECO:0000256" key="4">
    <source>
        <dbReference type="ARBA" id="ARBA00022692"/>
    </source>
</evidence>
<dbReference type="EMBL" id="JAEFBK010000012">
    <property type="protein sequence ID" value="KAG7541620.1"/>
    <property type="molecule type" value="Genomic_DNA"/>
</dbReference>
<feature type="transmembrane region" description="Helical" evidence="8">
    <location>
        <begin position="61"/>
        <end position="83"/>
    </location>
</feature>
<gene>
    <name evidence="11" type="ORF">ISN45_Aa07g016880</name>
</gene>
<evidence type="ECO:0000256" key="1">
    <source>
        <dbReference type="ARBA" id="ARBA00004127"/>
    </source>
</evidence>
<feature type="transmembrane region" description="Helical" evidence="8">
    <location>
        <begin position="180"/>
        <end position="203"/>
    </location>
</feature>
<keyword evidence="3 8" id="KW-0808">Transferase</keyword>
<dbReference type="GO" id="GO:0006612">
    <property type="term" value="P:protein targeting to membrane"/>
    <property type="evidence" value="ECO:0007669"/>
    <property type="project" value="TreeGrafter"/>
</dbReference>
<feature type="compositionally biased region" description="Basic and acidic residues" evidence="9">
    <location>
        <begin position="358"/>
        <end position="376"/>
    </location>
</feature>
<feature type="transmembrane region" description="Helical" evidence="8">
    <location>
        <begin position="30"/>
        <end position="49"/>
    </location>
</feature>
<dbReference type="EC" id="2.3.1.225" evidence="8"/>
<feature type="compositionally biased region" description="Basic and acidic residues" evidence="9">
    <location>
        <begin position="393"/>
        <end position="408"/>
    </location>
</feature>
<dbReference type="PANTHER" id="PTHR22883">
    <property type="entry name" value="ZINC FINGER DHHC DOMAIN CONTAINING PROTEIN"/>
    <property type="match status" value="1"/>
</dbReference>
<keyword evidence="5 8" id="KW-1133">Transmembrane helix</keyword>
<comment type="catalytic activity">
    <reaction evidence="8">
        <text>L-cysteinyl-[protein] + hexadecanoyl-CoA = S-hexadecanoyl-L-cysteinyl-[protein] + CoA</text>
        <dbReference type="Rhea" id="RHEA:36683"/>
        <dbReference type="Rhea" id="RHEA-COMP:10131"/>
        <dbReference type="Rhea" id="RHEA-COMP:11032"/>
        <dbReference type="ChEBI" id="CHEBI:29950"/>
        <dbReference type="ChEBI" id="CHEBI:57287"/>
        <dbReference type="ChEBI" id="CHEBI:57379"/>
        <dbReference type="ChEBI" id="CHEBI:74151"/>
        <dbReference type="EC" id="2.3.1.225"/>
    </reaction>
</comment>
<dbReference type="InterPro" id="IPR039859">
    <property type="entry name" value="PFA4/ZDH16/20/ERF2-like"/>
</dbReference>
<evidence type="ECO:0000256" key="9">
    <source>
        <dbReference type="SAM" id="MobiDB-lite"/>
    </source>
</evidence>
<feature type="transmembrane region" description="Helical" evidence="8">
    <location>
        <begin position="223"/>
        <end position="249"/>
    </location>
</feature>
<evidence type="ECO:0000256" key="5">
    <source>
        <dbReference type="ARBA" id="ARBA00022989"/>
    </source>
</evidence>